<proteinExistence type="predicted"/>
<keyword evidence="1" id="KW-0812">Transmembrane</keyword>
<organism evidence="2">
    <name type="scientific">Cacopsylla melanoneura</name>
    <dbReference type="NCBI Taxonomy" id="428564"/>
    <lineage>
        <taxon>Eukaryota</taxon>
        <taxon>Metazoa</taxon>
        <taxon>Ecdysozoa</taxon>
        <taxon>Arthropoda</taxon>
        <taxon>Hexapoda</taxon>
        <taxon>Insecta</taxon>
        <taxon>Pterygota</taxon>
        <taxon>Neoptera</taxon>
        <taxon>Paraneoptera</taxon>
        <taxon>Hemiptera</taxon>
        <taxon>Sternorrhyncha</taxon>
        <taxon>Psylloidea</taxon>
        <taxon>Psyllidae</taxon>
        <taxon>Psyllinae</taxon>
        <taxon>Cacopsylla</taxon>
    </lineage>
</organism>
<dbReference type="AlphaFoldDB" id="A0A8D9E7X7"/>
<evidence type="ECO:0000256" key="1">
    <source>
        <dbReference type="SAM" id="Phobius"/>
    </source>
</evidence>
<dbReference type="EMBL" id="HBUF01452638">
    <property type="protein sequence ID" value="CAG6743712.1"/>
    <property type="molecule type" value="Transcribed_RNA"/>
</dbReference>
<keyword evidence="1" id="KW-0472">Membrane</keyword>
<sequence length="118" mass="13507">MLKKITSLVSTVSNHWSSLHLLSTLLYCLAFFSALGRLLQFVAFTSPLCSRYPSGGLPRVLLSPNKLKSHYNYIIVFGITIPLLFVFQEFYDRLDRNTVRIFQCHSAVKASEQHQIEL</sequence>
<feature type="transmembrane region" description="Helical" evidence="1">
    <location>
        <begin position="71"/>
        <end position="91"/>
    </location>
</feature>
<reference evidence="2" key="1">
    <citation type="submission" date="2021-05" db="EMBL/GenBank/DDBJ databases">
        <authorList>
            <person name="Alioto T."/>
            <person name="Alioto T."/>
            <person name="Gomez Garrido J."/>
        </authorList>
    </citation>
    <scope>NUCLEOTIDE SEQUENCE</scope>
</reference>
<evidence type="ECO:0000313" key="2">
    <source>
        <dbReference type="EMBL" id="CAG6743712.1"/>
    </source>
</evidence>
<keyword evidence="1" id="KW-1133">Transmembrane helix</keyword>
<feature type="transmembrane region" description="Helical" evidence="1">
    <location>
        <begin position="21"/>
        <end position="44"/>
    </location>
</feature>
<protein>
    <submittedName>
        <fullName evidence="2">Uncharacterized protein</fullName>
    </submittedName>
</protein>
<name>A0A8D9E7X7_9HEMI</name>
<accession>A0A8D9E7X7</accession>